<accession>A0A2T4MWX7</accession>
<comment type="caution">
    <text evidence="1">The sequence shown here is derived from an EMBL/GenBank/DDBJ whole genome shotgun (WGS) entry which is preliminary data.</text>
</comment>
<dbReference type="RefSeq" id="WP_107684716.1">
    <property type="nucleotide sequence ID" value="NZ_PZKL01000045.1"/>
</dbReference>
<reference evidence="1 2" key="1">
    <citation type="submission" date="2018-03" db="EMBL/GenBank/DDBJ databases">
        <title>Aeromonas veronii whole genome sequencing and analysis.</title>
        <authorList>
            <person name="Xie H."/>
            <person name="Liu T."/>
            <person name="Wang K."/>
        </authorList>
    </citation>
    <scope>NUCLEOTIDE SEQUENCE [LARGE SCALE GENOMIC DNA]</scope>
    <source>
        <strain evidence="1 2">XH.VA.1</strain>
    </source>
</reference>
<evidence type="ECO:0000313" key="2">
    <source>
        <dbReference type="Proteomes" id="UP000241986"/>
    </source>
</evidence>
<organism evidence="1 2">
    <name type="scientific">Aeromonas veronii</name>
    <dbReference type="NCBI Taxonomy" id="654"/>
    <lineage>
        <taxon>Bacteria</taxon>
        <taxon>Pseudomonadati</taxon>
        <taxon>Pseudomonadota</taxon>
        <taxon>Gammaproteobacteria</taxon>
        <taxon>Aeromonadales</taxon>
        <taxon>Aeromonadaceae</taxon>
        <taxon>Aeromonas</taxon>
    </lineage>
</organism>
<protein>
    <submittedName>
        <fullName evidence="1">Uncharacterized protein</fullName>
    </submittedName>
</protein>
<evidence type="ECO:0000313" key="1">
    <source>
        <dbReference type="EMBL" id="PTH79091.1"/>
    </source>
</evidence>
<sequence length="370" mass="40525">MIFHDVNGDAELLEKLVLNETRCLAFFEGSNRSALASGSFYRDNDGESLLFISDDGTEFDASDIKGLICFTLDSTIHGGIVFSGVSNDSAQDDSMVVFHNPHIEPELISFAITKRLRCLALLGEEDRTSLVSGCFNTYKNDEQTWFISDDGAELNASSIKGFAALSFDDETIGDIAITEVKHTPFKGVDLHPIDDAPALLDELIMKESRCLAMLEGCCRTTLLSGSFYRYQGKEESPVFVSDDGCELCHSDIRGISLLSFDGEADGTISFSCSDTEQGGTSITFRDLRNNDKLVSKLIREETRCLALLDGCYRTVLVSGSFYLYQGEEQPWFVSDDGGEFALSSITGVALLSMNDEQKSSISLSELSPES</sequence>
<name>A0A2T4MWX7_AERVE</name>
<proteinExistence type="predicted"/>
<dbReference type="Proteomes" id="UP000241986">
    <property type="component" value="Unassembled WGS sequence"/>
</dbReference>
<dbReference type="AlphaFoldDB" id="A0A2T4MWX7"/>
<gene>
    <name evidence="1" type="ORF">DAA48_21880</name>
</gene>
<dbReference type="EMBL" id="PZKL01000045">
    <property type="protein sequence ID" value="PTH79091.1"/>
    <property type="molecule type" value="Genomic_DNA"/>
</dbReference>